<organism evidence="3 4">
    <name type="scientific">Novosphingobium umbonatum</name>
    <dbReference type="NCBI Taxonomy" id="1908524"/>
    <lineage>
        <taxon>Bacteria</taxon>
        <taxon>Pseudomonadati</taxon>
        <taxon>Pseudomonadota</taxon>
        <taxon>Alphaproteobacteria</taxon>
        <taxon>Sphingomonadales</taxon>
        <taxon>Sphingomonadaceae</taxon>
        <taxon>Novosphingobium</taxon>
    </lineage>
</organism>
<dbReference type="InterPro" id="IPR029062">
    <property type="entry name" value="Class_I_gatase-like"/>
</dbReference>
<comment type="caution">
    <text evidence="3">The sequence shown here is derived from an EMBL/GenBank/DDBJ whole genome shotgun (WGS) entry which is preliminary data.</text>
</comment>
<dbReference type="RefSeq" id="WP_127707882.1">
    <property type="nucleotide sequence ID" value="NZ_SACO01000004.1"/>
</dbReference>
<keyword evidence="4" id="KW-1185">Reference proteome</keyword>
<dbReference type="PANTHER" id="PTHR40469:SF2">
    <property type="entry name" value="GALACTOSE-BINDING DOMAIN-LIKE SUPERFAMILY PROTEIN"/>
    <property type="match status" value="1"/>
</dbReference>
<name>A0A437N7I1_9SPHN</name>
<dbReference type="EMBL" id="SACO01000004">
    <property type="protein sequence ID" value="RVU05847.1"/>
    <property type="molecule type" value="Genomic_DNA"/>
</dbReference>
<dbReference type="OrthoDB" id="109511at2"/>
<sequence>MPTKSVASALALLLGLSGATNAMATTMATPRPIDCPLAKAAFSIDSPLIDILINPAASAIVTEELGESFTKLNPFLTGTSAPTFSVIVTLRSVYAMNKADPATLARLDQRLRQLPVTAADQRARCARYDNVPADPRPSGKGLHVLVFEKINGFLDKESVATARHALESMAQERGWSLQVTDKGGAIRPEVLAHYDLVVWNNISGDALTLTQRKALREWITRGGGFVGLHGAAGDPMTFWDWYNDTLIGASFLGHPANPQFRPATLHVEQPADATTSGLPAEFPMTDEWYSFRANPRQKGVRVLLTLDESGYNPPEHLVMGKDHPIAWKHCVGRGRSFYSAIGHVPATFADPNYRRFLTQALEWAGKPDPSCKP</sequence>
<feature type="signal peptide" evidence="1">
    <location>
        <begin position="1"/>
        <end position="24"/>
    </location>
</feature>
<proteinExistence type="predicted"/>
<evidence type="ECO:0000256" key="1">
    <source>
        <dbReference type="SAM" id="SignalP"/>
    </source>
</evidence>
<gene>
    <name evidence="3" type="ORF">EOE18_07675</name>
</gene>
<dbReference type="Gene3D" id="3.40.50.880">
    <property type="match status" value="1"/>
</dbReference>
<accession>A0A437N7I1</accession>
<evidence type="ECO:0000313" key="4">
    <source>
        <dbReference type="Proteomes" id="UP000282837"/>
    </source>
</evidence>
<dbReference type="Pfam" id="PF06283">
    <property type="entry name" value="ThuA"/>
    <property type="match status" value="1"/>
</dbReference>
<dbReference type="PANTHER" id="PTHR40469">
    <property type="entry name" value="SECRETED GLYCOSYL HYDROLASE"/>
    <property type="match status" value="1"/>
</dbReference>
<dbReference type="InterPro" id="IPR029010">
    <property type="entry name" value="ThuA-like"/>
</dbReference>
<evidence type="ECO:0000313" key="3">
    <source>
        <dbReference type="EMBL" id="RVU05847.1"/>
    </source>
</evidence>
<dbReference type="Proteomes" id="UP000282837">
    <property type="component" value="Unassembled WGS sequence"/>
</dbReference>
<feature type="chain" id="PRO_5019465191" evidence="1">
    <location>
        <begin position="25"/>
        <end position="373"/>
    </location>
</feature>
<feature type="domain" description="ThuA-like" evidence="2">
    <location>
        <begin position="144"/>
        <end position="364"/>
    </location>
</feature>
<dbReference type="AlphaFoldDB" id="A0A437N7I1"/>
<reference evidence="3 4" key="1">
    <citation type="submission" date="2019-01" db="EMBL/GenBank/DDBJ databases">
        <authorList>
            <person name="Chen W.-M."/>
        </authorList>
    </citation>
    <scope>NUCLEOTIDE SEQUENCE [LARGE SCALE GENOMIC DNA]</scope>
    <source>
        <strain evidence="3 4">FSY-9</strain>
    </source>
</reference>
<keyword evidence="1" id="KW-0732">Signal</keyword>
<evidence type="ECO:0000259" key="2">
    <source>
        <dbReference type="Pfam" id="PF06283"/>
    </source>
</evidence>
<dbReference type="SUPFAM" id="SSF52317">
    <property type="entry name" value="Class I glutamine amidotransferase-like"/>
    <property type="match status" value="1"/>
</dbReference>
<protein>
    <submittedName>
        <fullName evidence="3">ThuA domain-containing protein</fullName>
    </submittedName>
</protein>